<feature type="domain" description="HTH marR-type" evidence="1">
    <location>
        <begin position="20"/>
        <end position="156"/>
    </location>
</feature>
<proteinExistence type="predicted"/>
<evidence type="ECO:0000259" key="1">
    <source>
        <dbReference type="PROSITE" id="PS50995"/>
    </source>
</evidence>
<organism evidence="2 3">
    <name type="scientific">[Mycobacterium] nativiensis</name>
    <dbReference type="NCBI Taxonomy" id="2855503"/>
    <lineage>
        <taxon>Bacteria</taxon>
        <taxon>Bacillati</taxon>
        <taxon>Actinomycetota</taxon>
        <taxon>Actinomycetes</taxon>
        <taxon>Mycobacteriales</taxon>
        <taxon>Mycobacteriaceae</taxon>
        <taxon>Mycolicibacter</taxon>
    </lineage>
</organism>
<dbReference type="SMART" id="SM00347">
    <property type="entry name" value="HTH_MARR"/>
    <property type="match status" value="2"/>
</dbReference>
<dbReference type="Pfam" id="PF12802">
    <property type="entry name" value="MarR_2"/>
    <property type="match status" value="2"/>
</dbReference>
<dbReference type="InterPro" id="IPR036388">
    <property type="entry name" value="WH-like_DNA-bd_sf"/>
</dbReference>
<dbReference type="Gene3D" id="1.10.10.10">
    <property type="entry name" value="Winged helix-like DNA-binding domain superfamily/Winged helix DNA-binding domain"/>
    <property type="match status" value="2"/>
</dbReference>
<dbReference type="EMBL" id="JAYJJU010000019">
    <property type="protein sequence ID" value="MEB3033412.1"/>
    <property type="molecule type" value="Genomic_DNA"/>
</dbReference>
<dbReference type="PRINTS" id="PR00598">
    <property type="entry name" value="HTHMARR"/>
</dbReference>
<dbReference type="InterPro" id="IPR000835">
    <property type="entry name" value="HTH_MarR-typ"/>
</dbReference>
<dbReference type="Proteomes" id="UP001298593">
    <property type="component" value="Unassembled WGS sequence"/>
</dbReference>
<gene>
    <name evidence="2" type="ORF">KV113_17810</name>
</gene>
<protein>
    <submittedName>
        <fullName evidence="2">MarR family transcriptional regulator</fullName>
    </submittedName>
</protein>
<evidence type="ECO:0000313" key="2">
    <source>
        <dbReference type="EMBL" id="MEB3033412.1"/>
    </source>
</evidence>
<dbReference type="PROSITE" id="PS50995">
    <property type="entry name" value="HTH_MARR_2"/>
    <property type="match status" value="2"/>
</dbReference>
<accession>A0ABU5Y070</accession>
<dbReference type="RefSeq" id="WP_224974356.1">
    <property type="nucleotide sequence ID" value="NZ_JAYJJU010000019.1"/>
</dbReference>
<dbReference type="InterPro" id="IPR036390">
    <property type="entry name" value="WH_DNA-bd_sf"/>
</dbReference>
<keyword evidence="3" id="KW-1185">Reference proteome</keyword>
<name>A0ABU5Y070_9MYCO</name>
<dbReference type="InterPro" id="IPR039422">
    <property type="entry name" value="MarR/SlyA-like"/>
</dbReference>
<dbReference type="SUPFAM" id="SSF46785">
    <property type="entry name" value="Winged helix' DNA-binding domain"/>
    <property type="match status" value="2"/>
</dbReference>
<dbReference type="PANTHER" id="PTHR33164">
    <property type="entry name" value="TRANSCRIPTIONAL REGULATOR, MARR FAMILY"/>
    <property type="match status" value="1"/>
</dbReference>
<sequence>MQRRDRPRTGSDLPGLDLAERQAWHHYLDAVLRFDAVLNRLLNAEHQLSVIDLRVLDILAKSADGFARMGDLADALAVTRRQMTKRIDRLEARGLVRREGDPQDRRGVVAFVAEDGRQMVDRARISYAQGVATYLLGPLSARQVSTVAENCWRINQALIAPGRQDSGAAAEQNFPEAPSCYLPGIDDAGKRCWHQFQEASVALFRALHERLLDAHQLALIDVLLLDRIAKSTADAVPMSTLGEEFALTPSGVTQHIARLESDGLVHRGPGQGDRRRVVARITAPGRARLGPALYGYAKEIRRLYLDPMSHQQAIALGDACRRISVPLKSGTGRPV</sequence>
<comment type="caution">
    <text evidence="2">The sequence shown here is derived from an EMBL/GenBank/DDBJ whole genome shotgun (WGS) entry which is preliminary data.</text>
</comment>
<reference evidence="2 3" key="1">
    <citation type="submission" date="2023-12" db="EMBL/GenBank/DDBJ databases">
        <title>Description of new species of Mycobacterium terrae complex isolated from sewage at the Sao Paulo Zoological Park Foundation in Brazil.</title>
        <authorList>
            <person name="Romagnoli C.L."/>
            <person name="Conceicao E.C."/>
            <person name="Machado E."/>
            <person name="Barreto L.B.P.F."/>
            <person name="Sharma A."/>
            <person name="Silva N.M."/>
            <person name="Marques L.E."/>
            <person name="Juliana M.A."/>
            <person name="Lourenco M.C.S."/>
            <person name="Digiampietri L.A."/>
            <person name="Suffys P.N."/>
            <person name="Viana-Niero C."/>
        </authorList>
    </citation>
    <scope>NUCLEOTIDE SEQUENCE [LARGE SCALE GENOMIC DNA]</scope>
    <source>
        <strain evidence="2 3">MYC340</strain>
    </source>
</reference>
<dbReference type="PANTHER" id="PTHR33164:SF43">
    <property type="entry name" value="HTH-TYPE TRANSCRIPTIONAL REPRESSOR YETL"/>
    <property type="match status" value="1"/>
</dbReference>
<evidence type="ECO:0000313" key="3">
    <source>
        <dbReference type="Proteomes" id="UP001298593"/>
    </source>
</evidence>
<feature type="domain" description="HTH marR-type" evidence="1">
    <location>
        <begin position="189"/>
        <end position="325"/>
    </location>
</feature>